<evidence type="ECO:0000313" key="7">
    <source>
        <dbReference type="EMBL" id="KAK1352934.1"/>
    </source>
</evidence>
<sequence>MVFLGVGSFGPQSGISVPDMFGAGGPSQGLDQNPWEYGLKSEASRESADVIMNHINLVEILMDVEVQLSTKELRSSLVGIGDALVQGSIIGVASEMPERYMQAVVAGTGVSGM</sequence>
<comment type="caution">
    <text evidence="7">The sequence shown here is derived from an EMBL/GenBank/DDBJ whole genome shotgun (WGS) entry which is preliminary data.</text>
</comment>
<dbReference type="Proteomes" id="UP001237642">
    <property type="component" value="Unassembled WGS sequence"/>
</dbReference>
<keyword evidence="3" id="KW-0813">Transport</keyword>
<dbReference type="EMBL" id="JAUIZM010000014">
    <property type="protein sequence ID" value="KAK1352934.1"/>
    <property type="molecule type" value="Genomic_DNA"/>
</dbReference>
<keyword evidence="6" id="KW-0472">Membrane</keyword>
<keyword evidence="4" id="KW-0812">Transmembrane</keyword>
<comment type="subcellular location">
    <subcellularLocation>
        <location evidence="1">Membrane</location>
        <topology evidence="1">Multi-pass membrane protein</topology>
    </subcellularLocation>
</comment>
<evidence type="ECO:0000256" key="6">
    <source>
        <dbReference type="ARBA" id="ARBA00023136"/>
    </source>
</evidence>
<name>A0AAD8GRM2_9APIA</name>
<protein>
    <submittedName>
        <fullName evidence="7">Uncharacterized protein</fullName>
    </submittedName>
</protein>
<keyword evidence="8" id="KW-1185">Reference proteome</keyword>
<evidence type="ECO:0000256" key="4">
    <source>
        <dbReference type="ARBA" id="ARBA00022692"/>
    </source>
</evidence>
<dbReference type="InterPro" id="IPR002259">
    <property type="entry name" value="Eqnu_transpt"/>
</dbReference>
<keyword evidence="5" id="KW-1133">Transmembrane helix</keyword>
<evidence type="ECO:0000313" key="8">
    <source>
        <dbReference type="Proteomes" id="UP001237642"/>
    </source>
</evidence>
<evidence type="ECO:0000256" key="5">
    <source>
        <dbReference type="ARBA" id="ARBA00022989"/>
    </source>
</evidence>
<dbReference type="Pfam" id="PF01733">
    <property type="entry name" value="Nucleoside_tran"/>
    <property type="match status" value="1"/>
</dbReference>
<evidence type="ECO:0000256" key="3">
    <source>
        <dbReference type="ARBA" id="ARBA00022448"/>
    </source>
</evidence>
<organism evidence="7 8">
    <name type="scientific">Heracleum sosnowskyi</name>
    <dbReference type="NCBI Taxonomy" id="360622"/>
    <lineage>
        <taxon>Eukaryota</taxon>
        <taxon>Viridiplantae</taxon>
        <taxon>Streptophyta</taxon>
        <taxon>Embryophyta</taxon>
        <taxon>Tracheophyta</taxon>
        <taxon>Spermatophyta</taxon>
        <taxon>Magnoliopsida</taxon>
        <taxon>eudicotyledons</taxon>
        <taxon>Gunneridae</taxon>
        <taxon>Pentapetalae</taxon>
        <taxon>asterids</taxon>
        <taxon>campanulids</taxon>
        <taxon>Apiales</taxon>
        <taxon>Apiaceae</taxon>
        <taxon>Apioideae</taxon>
        <taxon>apioid superclade</taxon>
        <taxon>Tordylieae</taxon>
        <taxon>Tordyliinae</taxon>
        <taxon>Heracleum</taxon>
    </lineage>
</organism>
<proteinExistence type="inferred from homology"/>
<reference evidence="7" key="2">
    <citation type="submission" date="2023-05" db="EMBL/GenBank/DDBJ databases">
        <authorList>
            <person name="Schelkunov M.I."/>
        </authorList>
    </citation>
    <scope>NUCLEOTIDE SEQUENCE</scope>
    <source>
        <strain evidence="7">Hsosn_3</strain>
        <tissue evidence="7">Leaf</tissue>
    </source>
</reference>
<comment type="similarity">
    <text evidence="2">Belongs to the SLC29A/ENT transporter (TC 2.A.57) family.</text>
</comment>
<reference evidence="7" key="1">
    <citation type="submission" date="2023-02" db="EMBL/GenBank/DDBJ databases">
        <title>Genome of toxic invasive species Heracleum sosnowskyi carries increased number of genes despite the absence of recent whole-genome duplications.</title>
        <authorList>
            <person name="Schelkunov M."/>
            <person name="Shtratnikova V."/>
            <person name="Makarenko M."/>
            <person name="Klepikova A."/>
            <person name="Omelchenko D."/>
            <person name="Novikova G."/>
            <person name="Obukhova E."/>
            <person name="Bogdanov V."/>
            <person name="Penin A."/>
            <person name="Logacheva M."/>
        </authorList>
    </citation>
    <scope>NUCLEOTIDE SEQUENCE</scope>
    <source>
        <strain evidence="7">Hsosn_3</strain>
        <tissue evidence="7">Leaf</tissue>
    </source>
</reference>
<evidence type="ECO:0000256" key="2">
    <source>
        <dbReference type="ARBA" id="ARBA00007965"/>
    </source>
</evidence>
<dbReference type="GO" id="GO:0016020">
    <property type="term" value="C:membrane"/>
    <property type="evidence" value="ECO:0007669"/>
    <property type="project" value="UniProtKB-SubCell"/>
</dbReference>
<evidence type="ECO:0000256" key="1">
    <source>
        <dbReference type="ARBA" id="ARBA00004141"/>
    </source>
</evidence>
<dbReference type="AlphaFoldDB" id="A0AAD8GRM2"/>
<dbReference type="GO" id="GO:0005337">
    <property type="term" value="F:nucleoside transmembrane transporter activity"/>
    <property type="evidence" value="ECO:0007669"/>
    <property type="project" value="InterPro"/>
</dbReference>
<gene>
    <name evidence="7" type="ORF">POM88_052772</name>
</gene>
<accession>A0AAD8GRM2</accession>